<dbReference type="Pfam" id="PF16064">
    <property type="entry name" value="DUF4806"/>
    <property type="match status" value="1"/>
</dbReference>
<dbReference type="Proteomes" id="UP000324632">
    <property type="component" value="Chromosome 25"/>
</dbReference>
<evidence type="ECO:0000259" key="2">
    <source>
        <dbReference type="Pfam" id="PF16064"/>
    </source>
</evidence>
<proteinExistence type="predicted"/>
<feature type="region of interest" description="Disordered" evidence="1">
    <location>
        <begin position="333"/>
        <end position="354"/>
    </location>
</feature>
<dbReference type="EMBL" id="SOYY01000025">
    <property type="protein sequence ID" value="KAA0701740.1"/>
    <property type="molecule type" value="Genomic_DNA"/>
</dbReference>
<sequence length="354" mass="39905">MYARAVWKEDNHHECNNYNLTSQAEEEEDEEVVIKSRNRTKKGTLESFVRNGVKVPNYPTAPRKLQPVPDPNMFHIASSEHEAMSVQAERADSSRGSEMSTPYSLNQSSDSLAEAAGSCRREMSRSQDESTAPLHRDLSKPRSGHVARGCARDGYRSRSSGVSIHSNVSSQRSWNSDGSRHAAKSRHDRSRHEDGHSHCLGMKKVLSMLVDLRNCHKRVQPASSAVHIERMETIEDFEREEQRLCDVQAFDTMVLQIARVGGKNTKDCVHKVLDRLFTNSMMAQFNIKGKGKNGKKSLEKTNIYRAITHGVMKFDVTATEDFIRVNISEHLKHAPQRSGGQTAVTQNCDIHHNK</sequence>
<feature type="compositionally biased region" description="Low complexity" evidence="1">
    <location>
        <begin position="157"/>
        <end position="170"/>
    </location>
</feature>
<reference evidence="3 4" key="1">
    <citation type="journal article" date="2019" name="Mol. Ecol. Resour.">
        <title>Chromosome-level genome assembly of Triplophysa tibetana, a fish adapted to the harsh high-altitude environment of the Tibetan Plateau.</title>
        <authorList>
            <person name="Yang X."/>
            <person name="Liu H."/>
            <person name="Ma Z."/>
            <person name="Zou Y."/>
            <person name="Zou M."/>
            <person name="Mao Y."/>
            <person name="Li X."/>
            <person name="Wang H."/>
            <person name="Chen T."/>
            <person name="Wang W."/>
            <person name="Yang R."/>
        </authorList>
    </citation>
    <scope>NUCLEOTIDE SEQUENCE [LARGE SCALE GENOMIC DNA]</scope>
    <source>
        <strain evidence="3">TTIB1903HZAU</strain>
        <tissue evidence="3">Muscle</tissue>
    </source>
</reference>
<feature type="compositionally biased region" description="Basic and acidic residues" evidence="1">
    <location>
        <begin position="82"/>
        <end position="95"/>
    </location>
</feature>
<evidence type="ECO:0000313" key="4">
    <source>
        <dbReference type="Proteomes" id="UP000324632"/>
    </source>
</evidence>
<gene>
    <name evidence="3" type="ORF">E1301_Tti023104</name>
</gene>
<dbReference type="PANTHER" id="PTHR34153:SF2">
    <property type="entry name" value="SI:CH211-262H13.3-RELATED"/>
    <property type="match status" value="1"/>
</dbReference>
<comment type="caution">
    <text evidence="3">The sequence shown here is derived from an EMBL/GenBank/DDBJ whole genome shotgun (WGS) entry which is preliminary data.</text>
</comment>
<accession>A0A5A9MW46</accession>
<feature type="compositionally biased region" description="Polar residues" evidence="1">
    <location>
        <begin position="338"/>
        <end position="348"/>
    </location>
</feature>
<organism evidence="3 4">
    <name type="scientific">Triplophysa tibetana</name>
    <dbReference type="NCBI Taxonomy" id="1572043"/>
    <lineage>
        <taxon>Eukaryota</taxon>
        <taxon>Metazoa</taxon>
        <taxon>Chordata</taxon>
        <taxon>Craniata</taxon>
        <taxon>Vertebrata</taxon>
        <taxon>Euteleostomi</taxon>
        <taxon>Actinopterygii</taxon>
        <taxon>Neopterygii</taxon>
        <taxon>Teleostei</taxon>
        <taxon>Ostariophysi</taxon>
        <taxon>Cypriniformes</taxon>
        <taxon>Nemacheilidae</taxon>
        <taxon>Triplophysa</taxon>
    </lineage>
</organism>
<feature type="compositionally biased region" description="Polar residues" evidence="1">
    <location>
        <begin position="96"/>
        <end position="111"/>
    </location>
</feature>
<dbReference type="PANTHER" id="PTHR34153">
    <property type="entry name" value="SI:CH211-262H13.3-RELATED-RELATED"/>
    <property type="match status" value="1"/>
</dbReference>
<name>A0A5A9MW46_9TELE</name>
<evidence type="ECO:0000256" key="1">
    <source>
        <dbReference type="SAM" id="MobiDB-lite"/>
    </source>
</evidence>
<evidence type="ECO:0000313" key="3">
    <source>
        <dbReference type="EMBL" id="KAA0701740.1"/>
    </source>
</evidence>
<feature type="region of interest" description="Disordered" evidence="1">
    <location>
        <begin position="82"/>
        <end position="196"/>
    </location>
</feature>
<feature type="compositionally biased region" description="Basic and acidic residues" evidence="1">
    <location>
        <begin position="119"/>
        <end position="140"/>
    </location>
</feature>
<keyword evidence="4" id="KW-1185">Reference proteome</keyword>
<protein>
    <recommendedName>
        <fullName evidence="2">DUF4806 domain-containing protein</fullName>
    </recommendedName>
</protein>
<dbReference type="AlphaFoldDB" id="A0A5A9MW46"/>
<dbReference type="InterPro" id="IPR032071">
    <property type="entry name" value="DUF4806"/>
</dbReference>
<feature type="domain" description="DUF4806" evidence="2">
    <location>
        <begin position="233"/>
        <end position="303"/>
    </location>
</feature>